<evidence type="ECO:0000256" key="2">
    <source>
        <dbReference type="SAM" id="Phobius"/>
    </source>
</evidence>
<dbReference type="Proteomes" id="UP000274556">
    <property type="component" value="Unassembled WGS sequence"/>
</dbReference>
<gene>
    <name evidence="3" type="ORF">BDD21_4583</name>
</gene>
<keyword evidence="2" id="KW-0812">Transmembrane</keyword>
<dbReference type="AlphaFoldDB" id="A0A495VCP6"/>
<evidence type="ECO:0000313" key="4">
    <source>
        <dbReference type="Proteomes" id="UP000274556"/>
    </source>
</evidence>
<feature type="region of interest" description="Disordered" evidence="1">
    <location>
        <begin position="146"/>
        <end position="165"/>
    </location>
</feature>
<evidence type="ECO:0000256" key="1">
    <source>
        <dbReference type="SAM" id="MobiDB-lite"/>
    </source>
</evidence>
<name>A0A495VCP6_9GAMM</name>
<comment type="caution">
    <text evidence="3">The sequence shown here is derived from an EMBL/GenBank/DDBJ whole genome shotgun (WGS) entry which is preliminary data.</text>
</comment>
<organism evidence="3 4">
    <name type="scientific">Thiocapsa rosea</name>
    <dbReference type="NCBI Taxonomy" id="69360"/>
    <lineage>
        <taxon>Bacteria</taxon>
        <taxon>Pseudomonadati</taxon>
        <taxon>Pseudomonadota</taxon>
        <taxon>Gammaproteobacteria</taxon>
        <taxon>Chromatiales</taxon>
        <taxon>Chromatiaceae</taxon>
        <taxon>Thiocapsa</taxon>
    </lineage>
</organism>
<dbReference type="EMBL" id="RBXL01000001">
    <property type="protein sequence ID" value="RKT47034.1"/>
    <property type="molecule type" value="Genomic_DNA"/>
</dbReference>
<keyword evidence="2" id="KW-1133">Transmembrane helix</keyword>
<feature type="transmembrane region" description="Helical" evidence="2">
    <location>
        <begin position="169"/>
        <end position="202"/>
    </location>
</feature>
<protein>
    <submittedName>
        <fullName evidence="3">Uncharacterized protein</fullName>
    </submittedName>
</protein>
<accession>A0A495VCP6</accession>
<reference evidence="3 4" key="1">
    <citation type="submission" date="2018-10" db="EMBL/GenBank/DDBJ databases">
        <title>Genomic Encyclopedia of Archaeal and Bacterial Type Strains, Phase II (KMG-II): from individual species to whole genera.</title>
        <authorList>
            <person name="Goeker M."/>
        </authorList>
    </citation>
    <scope>NUCLEOTIDE SEQUENCE [LARGE SCALE GENOMIC DNA]</scope>
    <source>
        <strain evidence="3 4">DSM 235</strain>
    </source>
</reference>
<proteinExistence type="predicted"/>
<evidence type="ECO:0000313" key="3">
    <source>
        <dbReference type="EMBL" id="RKT47034.1"/>
    </source>
</evidence>
<keyword evidence="2" id="KW-0472">Membrane</keyword>
<keyword evidence="4" id="KW-1185">Reference proteome</keyword>
<sequence>MATPGLYIVTLRNRTPISVNAQDPRVASRAICVTYKNCKFGKAKSLEGRRASYERTFGTKNVDFHPIAVLAEIDFAEKAVLKRLDDYRIRGRTGRKNEWLEGIRPEAVHSIVLQTLGDLGLDCVILGRTLRKCKLRGIPAIESSRANKLSGPAGGKKRSTRSGSRDNRGFAAALFFGVISGLIFGLVPGVVVFSVSLGLFFISAKINASKRAKLC</sequence>